<evidence type="ECO:0000256" key="1">
    <source>
        <dbReference type="SAM" id="SignalP"/>
    </source>
</evidence>
<comment type="caution">
    <text evidence="2">The sequence shown here is derived from an EMBL/GenBank/DDBJ whole genome shotgun (WGS) entry which is preliminary data.</text>
</comment>
<evidence type="ECO:0008006" key="4">
    <source>
        <dbReference type="Google" id="ProtNLM"/>
    </source>
</evidence>
<dbReference type="RefSeq" id="WP_386674897.1">
    <property type="nucleotide sequence ID" value="NZ_JBHLTG010000009.1"/>
</dbReference>
<keyword evidence="1" id="KW-0732">Signal</keyword>
<evidence type="ECO:0000313" key="2">
    <source>
        <dbReference type="EMBL" id="MFC0681734.1"/>
    </source>
</evidence>
<feature type="signal peptide" evidence="1">
    <location>
        <begin position="1"/>
        <end position="27"/>
    </location>
</feature>
<gene>
    <name evidence="2" type="ORF">ACFFGH_28215</name>
</gene>
<dbReference type="EMBL" id="JBHLTG010000009">
    <property type="protein sequence ID" value="MFC0681734.1"/>
    <property type="molecule type" value="Genomic_DNA"/>
</dbReference>
<accession>A0ABV6RXM4</accession>
<protein>
    <recommendedName>
        <fullName evidence="4">Excalibur calcium-binding domain-containing protein</fullName>
    </recommendedName>
</protein>
<evidence type="ECO:0000313" key="3">
    <source>
        <dbReference type="Proteomes" id="UP001589896"/>
    </source>
</evidence>
<reference evidence="2 3" key="1">
    <citation type="submission" date="2024-09" db="EMBL/GenBank/DDBJ databases">
        <authorList>
            <person name="Sun Q."/>
            <person name="Mori K."/>
        </authorList>
    </citation>
    <scope>NUCLEOTIDE SEQUENCE [LARGE SCALE GENOMIC DNA]</scope>
    <source>
        <strain evidence="2 3">KCTC 23076</strain>
    </source>
</reference>
<name>A0ABV6RXM4_9GAMM</name>
<dbReference type="Gene3D" id="2.60.40.2700">
    <property type="match status" value="5"/>
</dbReference>
<proteinExistence type="predicted"/>
<sequence>MKKFWASALTAVLSGAGLVATASPAAAAEVAAVVSGACVDGANETTVSLTNDEATDVLFVLTFTRDGVPDAGEMPVAAGVSDAYSTSFPEDSSTRVTVTVGDGPQAQVVADETIEVNCEPDVPLHEATAPTVTGLPAPGATLTAVPGEWLPSGVVFAYQWMRDEIDIPGADDATYIVAESDRGTTLTVRLTGTLPGFITESRTSTGTAIPEVFTTAPLPTITGLAAVGTVLLADAGTWVPAADSLTYQWFRDATPIPGANASTYVLTGADAGFAIKVHVTGAKAGFESVTASSVATLRVLSAGAPAISGGKDVGKVLTVTPGTWGPSPVTLSYQWLRNGSAISGANAATYKLGSSDAGRSVSVRVTGSKGGFPSVAKTSPAVAVNGILTAKTPTISGTGAVGKTLTASAGTWGPSPVTLKYQWYRNGAAISGAVAKTYRLVTADAGRSITVKVTGSKSGYTSASRTSSAKIVLKLLKTATPRISGTAKAGQTLTVLRGTWGPTPVTLKTQWYRNGVAISGATGSSLKLTTKDAGKSITVKVTGSKSGYSTVSKTSAAKTVYKPARPADVDCNDFGGNWSAAQAWYKKYYPYYGDVADLDRDNDGIACDSLR</sequence>
<feature type="chain" id="PRO_5045140622" description="Excalibur calcium-binding domain-containing protein" evidence="1">
    <location>
        <begin position="28"/>
        <end position="611"/>
    </location>
</feature>
<dbReference type="Proteomes" id="UP001589896">
    <property type="component" value="Unassembled WGS sequence"/>
</dbReference>
<organism evidence="2 3">
    <name type="scientific">Lysobacter korlensis</name>
    <dbReference type="NCBI Taxonomy" id="553636"/>
    <lineage>
        <taxon>Bacteria</taxon>
        <taxon>Pseudomonadati</taxon>
        <taxon>Pseudomonadota</taxon>
        <taxon>Gammaproteobacteria</taxon>
        <taxon>Lysobacterales</taxon>
        <taxon>Lysobacteraceae</taxon>
        <taxon>Lysobacter</taxon>
    </lineage>
</organism>
<keyword evidence="3" id="KW-1185">Reference proteome</keyword>